<reference evidence="2" key="1">
    <citation type="journal article" date="2014" name="Front. Microbiol.">
        <title>High frequency of phylogenetically diverse reductive dehalogenase-homologous genes in deep subseafloor sedimentary metagenomes.</title>
        <authorList>
            <person name="Kawai M."/>
            <person name="Futagami T."/>
            <person name="Toyoda A."/>
            <person name="Takaki Y."/>
            <person name="Nishi S."/>
            <person name="Hori S."/>
            <person name="Arai W."/>
            <person name="Tsubouchi T."/>
            <person name="Morono Y."/>
            <person name="Uchiyama I."/>
            <person name="Ito T."/>
            <person name="Fujiyama A."/>
            <person name="Inagaki F."/>
            <person name="Takami H."/>
        </authorList>
    </citation>
    <scope>NUCLEOTIDE SEQUENCE</scope>
    <source>
        <strain evidence="2">Expedition CK06-06</strain>
    </source>
</reference>
<name>X1N892_9ZZZZ</name>
<comment type="caution">
    <text evidence="2">The sequence shown here is derived from an EMBL/GenBank/DDBJ whole genome shotgun (WGS) entry which is preliminary data.</text>
</comment>
<protein>
    <recommendedName>
        <fullName evidence="1">AMMECR1 domain-containing protein</fullName>
    </recommendedName>
</protein>
<dbReference type="InterPro" id="IPR027485">
    <property type="entry name" value="AMMECR1_N"/>
</dbReference>
<dbReference type="InterPro" id="IPR002733">
    <property type="entry name" value="AMMECR1_domain"/>
</dbReference>
<gene>
    <name evidence="2" type="ORF">S06H3_35874</name>
</gene>
<dbReference type="Pfam" id="PF01871">
    <property type="entry name" value="AMMECR1"/>
    <property type="match status" value="1"/>
</dbReference>
<sequence length="197" mass="22084">MTEQKLEQEGMSETARKKLLAIARQALTDAVNGRPVSREKVNDPELQGHQGAFVTLTRQGRLRGCIGRFTADQPLYEVVRAMAPSAALQDQRFPRVQPPELDEISIEISVLSPMRRVSDPLREVELGKHGIYIKRGWHTGTYLPQVATEHNMGLEEFLSSCTAHKAGLPPDAWKDPETEVYVYTAEVFGEENIDSNQ</sequence>
<dbReference type="EMBL" id="BARV01021680">
    <property type="protein sequence ID" value="GAI26426.1"/>
    <property type="molecule type" value="Genomic_DNA"/>
</dbReference>
<dbReference type="SUPFAM" id="SSF143447">
    <property type="entry name" value="AMMECR1-like"/>
    <property type="match status" value="1"/>
</dbReference>
<dbReference type="InterPro" id="IPR027623">
    <property type="entry name" value="AmmeMemoSam_A"/>
</dbReference>
<dbReference type="Gene3D" id="3.30.1490.150">
    <property type="entry name" value="Hypothetical protein ph0010, domain 2"/>
    <property type="match status" value="1"/>
</dbReference>
<proteinExistence type="predicted"/>
<dbReference type="NCBIfam" id="TIGR04335">
    <property type="entry name" value="AmmeMemoSam_A"/>
    <property type="match status" value="1"/>
</dbReference>
<evidence type="ECO:0000259" key="1">
    <source>
        <dbReference type="PROSITE" id="PS51112"/>
    </source>
</evidence>
<dbReference type="PANTHER" id="PTHR13016:SF0">
    <property type="entry name" value="AMME SYNDROME CANDIDATE GENE 1 PROTEIN"/>
    <property type="match status" value="1"/>
</dbReference>
<dbReference type="PROSITE" id="PS51112">
    <property type="entry name" value="AMMECR1"/>
    <property type="match status" value="1"/>
</dbReference>
<dbReference type="InterPro" id="IPR023473">
    <property type="entry name" value="AMMECR1"/>
</dbReference>
<dbReference type="InterPro" id="IPR036071">
    <property type="entry name" value="AMMECR1_dom_sf"/>
</dbReference>
<dbReference type="Gene3D" id="3.30.700.20">
    <property type="entry name" value="Hypothetical protein ph0010, domain 1"/>
    <property type="match status" value="1"/>
</dbReference>
<dbReference type="PANTHER" id="PTHR13016">
    <property type="entry name" value="AMMECR1 HOMOLOG"/>
    <property type="match status" value="1"/>
</dbReference>
<organism evidence="2">
    <name type="scientific">marine sediment metagenome</name>
    <dbReference type="NCBI Taxonomy" id="412755"/>
    <lineage>
        <taxon>unclassified sequences</taxon>
        <taxon>metagenomes</taxon>
        <taxon>ecological metagenomes</taxon>
    </lineage>
</organism>
<feature type="domain" description="AMMECR1" evidence="1">
    <location>
        <begin position="8"/>
        <end position="197"/>
    </location>
</feature>
<dbReference type="AlphaFoldDB" id="X1N892"/>
<accession>X1N892</accession>
<evidence type="ECO:0000313" key="2">
    <source>
        <dbReference type="EMBL" id="GAI26426.1"/>
    </source>
</evidence>
<dbReference type="NCBIfam" id="TIGR00296">
    <property type="entry name" value="TIGR00296 family protein"/>
    <property type="match status" value="1"/>
</dbReference>